<evidence type="ECO:0000313" key="1">
    <source>
        <dbReference type="EMBL" id="GAI27870.1"/>
    </source>
</evidence>
<protein>
    <submittedName>
        <fullName evidence="1">Uncharacterized protein</fullName>
    </submittedName>
</protein>
<dbReference type="EMBL" id="BARV01013954">
    <property type="protein sequence ID" value="GAI27870.1"/>
    <property type="molecule type" value="Genomic_DNA"/>
</dbReference>
<organism evidence="1">
    <name type="scientific">marine sediment metagenome</name>
    <dbReference type="NCBI Taxonomy" id="412755"/>
    <lineage>
        <taxon>unclassified sequences</taxon>
        <taxon>metagenomes</taxon>
        <taxon>ecological metagenomes</taxon>
    </lineage>
</organism>
<sequence length="59" mass="6643">VVKVVIDGEEVILEKNGKSRNGTYDKYKEPEPYASMGPGKTPFIVTVYRKPGWTPSKEK</sequence>
<accession>X1NM44</accession>
<name>X1NM44_9ZZZZ</name>
<feature type="non-terminal residue" evidence="1">
    <location>
        <position position="1"/>
    </location>
</feature>
<comment type="caution">
    <text evidence="1">The sequence shown here is derived from an EMBL/GenBank/DDBJ whole genome shotgun (WGS) entry which is preliminary data.</text>
</comment>
<proteinExistence type="predicted"/>
<gene>
    <name evidence="1" type="ORF">S06H3_24790</name>
</gene>
<dbReference type="AlphaFoldDB" id="X1NM44"/>
<reference evidence="1" key="1">
    <citation type="journal article" date="2014" name="Front. Microbiol.">
        <title>High frequency of phylogenetically diverse reductive dehalogenase-homologous genes in deep subseafloor sedimentary metagenomes.</title>
        <authorList>
            <person name="Kawai M."/>
            <person name="Futagami T."/>
            <person name="Toyoda A."/>
            <person name="Takaki Y."/>
            <person name="Nishi S."/>
            <person name="Hori S."/>
            <person name="Arai W."/>
            <person name="Tsubouchi T."/>
            <person name="Morono Y."/>
            <person name="Uchiyama I."/>
            <person name="Ito T."/>
            <person name="Fujiyama A."/>
            <person name="Inagaki F."/>
            <person name="Takami H."/>
        </authorList>
    </citation>
    <scope>NUCLEOTIDE SEQUENCE</scope>
    <source>
        <strain evidence="1">Expedition CK06-06</strain>
    </source>
</reference>